<dbReference type="GO" id="GO:0004519">
    <property type="term" value="F:endonuclease activity"/>
    <property type="evidence" value="ECO:0007669"/>
    <property type="project" value="UniProtKB-KW"/>
</dbReference>
<name>A0A3D9XHH6_PARVE</name>
<feature type="domain" description="HNH nuclease" evidence="6">
    <location>
        <begin position="49"/>
        <end position="105"/>
    </location>
</feature>
<comment type="similarity">
    <text evidence="3">Belongs to the HNH nuclease family.</text>
</comment>
<evidence type="ECO:0000256" key="2">
    <source>
        <dbReference type="ARBA" id="ARBA00022801"/>
    </source>
</evidence>
<dbReference type="InterPro" id="IPR003615">
    <property type="entry name" value="HNH_nuc"/>
</dbReference>
<dbReference type="EMBL" id="QTUJ01000002">
    <property type="protein sequence ID" value="REF69945.1"/>
    <property type="molecule type" value="Genomic_DNA"/>
</dbReference>
<dbReference type="PANTHER" id="PTHR41286">
    <property type="entry name" value="HNH NUCLEASE YAJD-RELATED"/>
    <property type="match status" value="1"/>
</dbReference>
<evidence type="ECO:0000259" key="6">
    <source>
        <dbReference type="SMART" id="SM00507"/>
    </source>
</evidence>
<gene>
    <name evidence="7" type="ORF">BDD41_2664</name>
</gene>
<dbReference type="AlphaFoldDB" id="A0A3D9XHH6"/>
<dbReference type="Proteomes" id="UP000256941">
    <property type="component" value="Unassembled WGS sequence"/>
</dbReference>
<evidence type="ECO:0000313" key="8">
    <source>
        <dbReference type="Proteomes" id="UP000256941"/>
    </source>
</evidence>
<sequence length="129" mass="14723">MSRLGRMPSRFAGADQAGQRLSRAFQHRDQQRAVIAPWRRWYKTARWQRLRESVLIRDQFTCRKCGVIETDTSLLVGDHIVPHRGDAELFWSQANVQCLCKTCHDRDKQAEERAGATNPSATNGDVGRG</sequence>
<evidence type="ECO:0000313" key="7">
    <source>
        <dbReference type="EMBL" id="REF69945.1"/>
    </source>
</evidence>
<keyword evidence="1" id="KW-0540">Nuclease</keyword>
<dbReference type="Pfam" id="PF01844">
    <property type="entry name" value="HNH"/>
    <property type="match status" value="1"/>
</dbReference>
<dbReference type="InterPro" id="IPR002711">
    <property type="entry name" value="HNH"/>
</dbReference>
<keyword evidence="2" id="KW-0378">Hydrolase</keyword>
<dbReference type="GO" id="GO:0003676">
    <property type="term" value="F:nucleic acid binding"/>
    <property type="evidence" value="ECO:0007669"/>
    <property type="project" value="InterPro"/>
</dbReference>
<accession>A0A3D9XHH6</accession>
<comment type="caution">
    <text evidence="7">The sequence shown here is derived from an EMBL/GenBank/DDBJ whole genome shotgun (WGS) entry which is preliminary data.</text>
</comment>
<organism evidence="7 8">
    <name type="scientific">Paracoccus versutus</name>
    <name type="common">Thiobacillus versutus</name>
    <dbReference type="NCBI Taxonomy" id="34007"/>
    <lineage>
        <taxon>Bacteria</taxon>
        <taxon>Pseudomonadati</taxon>
        <taxon>Pseudomonadota</taxon>
        <taxon>Alphaproteobacteria</taxon>
        <taxon>Rhodobacterales</taxon>
        <taxon>Paracoccaceae</taxon>
        <taxon>Paracoccus</taxon>
    </lineage>
</organism>
<proteinExistence type="inferred from homology"/>
<dbReference type="CDD" id="cd00085">
    <property type="entry name" value="HNHc"/>
    <property type="match status" value="1"/>
</dbReference>
<evidence type="ECO:0000256" key="1">
    <source>
        <dbReference type="ARBA" id="ARBA00022722"/>
    </source>
</evidence>
<dbReference type="Gene3D" id="1.10.30.50">
    <property type="match status" value="1"/>
</dbReference>
<evidence type="ECO:0000256" key="5">
    <source>
        <dbReference type="SAM" id="MobiDB-lite"/>
    </source>
</evidence>
<dbReference type="PANTHER" id="PTHR41286:SF1">
    <property type="entry name" value="HNH NUCLEASE YAJD-RELATED"/>
    <property type="match status" value="1"/>
</dbReference>
<evidence type="ECO:0000256" key="3">
    <source>
        <dbReference type="ARBA" id="ARBA00038412"/>
    </source>
</evidence>
<dbReference type="GO" id="GO:0005829">
    <property type="term" value="C:cytosol"/>
    <property type="evidence" value="ECO:0007669"/>
    <property type="project" value="TreeGrafter"/>
</dbReference>
<protein>
    <recommendedName>
        <fullName evidence="4">Putative HNH nuclease YajD</fullName>
    </recommendedName>
</protein>
<feature type="region of interest" description="Disordered" evidence="5">
    <location>
        <begin position="109"/>
        <end position="129"/>
    </location>
</feature>
<reference evidence="7 8" key="1">
    <citation type="submission" date="2018-08" db="EMBL/GenBank/DDBJ databases">
        <title>Genomic Encyclopedia of Archaeal and Bacterial Type Strains, Phase II (KMG-II): from individual species to whole genera.</title>
        <authorList>
            <person name="Goeker M."/>
        </authorList>
    </citation>
    <scope>NUCLEOTIDE SEQUENCE [LARGE SCALE GENOMIC DNA]</scope>
    <source>
        <strain evidence="7 8">DSM 17099</strain>
    </source>
</reference>
<dbReference type="GO" id="GO:0008270">
    <property type="term" value="F:zinc ion binding"/>
    <property type="evidence" value="ECO:0007669"/>
    <property type="project" value="InterPro"/>
</dbReference>
<dbReference type="GO" id="GO:0016787">
    <property type="term" value="F:hydrolase activity"/>
    <property type="evidence" value="ECO:0007669"/>
    <property type="project" value="UniProtKB-KW"/>
</dbReference>
<evidence type="ECO:0000256" key="4">
    <source>
        <dbReference type="ARBA" id="ARBA00040194"/>
    </source>
</evidence>
<keyword evidence="7" id="KW-0255">Endonuclease</keyword>
<dbReference type="SMART" id="SM00507">
    <property type="entry name" value="HNHc"/>
    <property type="match status" value="1"/>
</dbReference>
<dbReference type="RefSeq" id="WP_116222064.1">
    <property type="nucleotide sequence ID" value="NZ_CP038197.1"/>
</dbReference>